<dbReference type="Gene3D" id="3.90.190.10">
    <property type="entry name" value="Protein tyrosine phosphatase superfamily"/>
    <property type="match status" value="2"/>
</dbReference>
<evidence type="ECO:0000313" key="6">
    <source>
        <dbReference type="Proteomes" id="UP001152797"/>
    </source>
</evidence>
<dbReference type="EMBL" id="CAMXCT010003001">
    <property type="protein sequence ID" value="CAI4001790.1"/>
    <property type="molecule type" value="Genomic_DNA"/>
</dbReference>
<dbReference type="EMBL" id="CAMXCT020003001">
    <property type="protein sequence ID" value="CAL1155165.1"/>
    <property type="molecule type" value="Genomic_DNA"/>
</dbReference>
<evidence type="ECO:0000256" key="1">
    <source>
        <dbReference type="SAM" id="MobiDB-lite"/>
    </source>
</evidence>
<organism evidence="4">
    <name type="scientific">Cladocopium goreaui</name>
    <dbReference type="NCBI Taxonomy" id="2562237"/>
    <lineage>
        <taxon>Eukaryota</taxon>
        <taxon>Sar</taxon>
        <taxon>Alveolata</taxon>
        <taxon>Dinophyceae</taxon>
        <taxon>Suessiales</taxon>
        <taxon>Symbiodiniaceae</taxon>
        <taxon>Cladocopium</taxon>
    </lineage>
</organism>
<feature type="domain" description="Tyrosine specific protein phosphatases" evidence="3">
    <location>
        <begin position="412"/>
        <end position="494"/>
    </location>
</feature>
<dbReference type="AlphaFoldDB" id="A0A9P1D1Z6"/>
<dbReference type="Proteomes" id="UP001152797">
    <property type="component" value="Unassembled WGS sequence"/>
</dbReference>
<dbReference type="InterPro" id="IPR029021">
    <property type="entry name" value="Prot-tyrosine_phosphatase-like"/>
</dbReference>
<dbReference type="SUPFAM" id="SSF52799">
    <property type="entry name" value="(Phosphotyrosine protein) phosphatases II"/>
    <property type="match status" value="2"/>
</dbReference>
<evidence type="ECO:0000313" key="5">
    <source>
        <dbReference type="EMBL" id="CAL4789102.1"/>
    </source>
</evidence>
<name>A0A9P1D1Z6_9DINO</name>
<gene>
    <name evidence="4" type="ORF">C1SCF055_LOCUS27800</name>
</gene>
<keyword evidence="6" id="KW-1185">Reference proteome</keyword>
<comment type="caution">
    <text evidence="4">The sequence shown here is derived from an EMBL/GenBank/DDBJ whole genome shotgun (WGS) entry which is preliminary data.</text>
</comment>
<protein>
    <recommendedName>
        <fullName evidence="3">Tyrosine specific protein phosphatases domain-containing protein</fullName>
    </recommendedName>
</protein>
<dbReference type="PROSITE" id="PS50056">
    <property type="entry name" value="TYR_PHOSPHATASE_2"/>
    <property type="match status" value="1"/>
</dbReference>
<dbReference type="Pfam" id="PF14671">
    <property type="entry name" value="DSPn"/>
    <property type="match status" value="1"/>
</dbReference>
<keyword evidence="2" id="KW-1133">Transmembrane helix</keyword>
<evidence type="ECO:0000259" key="3">
    <source>
        <dbReference type="PROSITE" id="PS50056"/>
    </source>
</evidence>
<reference evidence="4" key="1">
    <citation type="submission" date="2022-10" db="EMBL/GenBank/DDBJ databases">
        <authorList>
            <person name="Chen Y."/>
            <person name="Dougan E. K."/>
            <person name="Chan C."/>
            <person name="Rhodes N."/>
            <person name="Thang M."/>
        </authorList>
    </citation>
    <scope>NUCLEOTIDE SEQUENCE</scope>
</reference>
<feature type="region of interest" description="Disordered" evidence="1">
    <location>
        <begin position="522"/>
        <end position="549"/>
    </location>
</feature>
<dbReference type="EMBL" id="CAMXCT030003001">
    <property type="protein sequence ID" value="CAL4789102.1"/>
    <property type="molecule type" value="Genomic_DNA"/>
</dbReference>
<dbReference type="InterPro" id="IPR029260">
    <property type="entry name" value="DSPn"/>
</dbReference>
<dbReference type="InterPro" id="IPR000387">
    <property type="entry name" value="Tyr_Pase_dom"/>
</dbReference>
<dbReference type="PANTHER" id="PTHR23339">
    <property type="entry name" value="TYROSINE SPECIFIC PROTEIN PHOSPHATASE AND DUAL SPECIFICITY PROTEIN PHOSPHATASE"/>
    <property type="match status" value="1"/>
</dbReference>
<proteinExistence type="predicted"/>
<evidence type="ECO:0000313" key="4">
    <source>
        <dbReference type="EMBL" id="CAI4001790.1"/>
    </source>
</evidence>
<sequence length="549" mass="60090">MSAGETLWRAFPEDQLLWVAGGDGLEDGALAVAGECRISCWQVLCLEQLEIAANLKLELPFFANELLGAVHLHGPLGLETIMDFCNHLRSILEKAEEQNVCLSCSRRPGAVANSLLLLGAFLILQRGYTANQVMRIVDTSSPAIPPVELRFPTPFLATPNFTADSLMLADCLFGLEMALCKDWLLQQSDAERRQIARAYDAIPVFSLLLSAGKERKEEEKDEKSATVQFWIAADPVTTVEDPSKREADTLIDSPWDEFDLSPGGTRTFTRGITEPCGDHIHKALRLVKSSEHIHTVDEDGDQSATPMHNYAARSPPKAHSFIAPLRSNKAEHLPTKEQKKIDQALKRPANLTTFAHFLKQKVCCSLLARANFPDERGLPEGGSYGRFFERSGVSQLDLPFPDGSAPPLSLVSKLIAAVEQLLQSIVLPKDAAKTSESRSQIHSVVVHCKSGLGRSMSLLAALAVAFSPGLTAGAFFGWARLVRPACLQTPSQERFLRSLDEPRVAECNCLFACFGKKKQLQPSASSTHSQGSRGTSLRSNRSSYSNIIV</sequence>
<evidence type="ECO:0000256" key="2">
    <source>
        <dbReference type="SAM" id="Phobius"/>
    </source>
</evidence>
<dbReference type="OrthoDB" id="442453at2759"/>
<accession>A0A9P1D1Z6</accession>
<keyword evidence="2" id="KW-0812">Transmembrane</keyword>
<keyword evidence="2" id="KW-0472">Membrane</keyword>
<dbReference type="InterPro" id="IPR050561">
    <property type="entry name" value="PTP"/>
</dbReference>
<reference evidence="5 6" key="2">
    <citation type="submission" date="2024-05" db="EMBL/GenBank/DDBJ databases">
        <authorList>
            <person name="Chen Y."/>
            <person name="Shah S."/>
            <person name="Dougan E. K."/>
            <person name="Thang M."/>
            <person name="Chan C."/>
        </authorList>
    </citation>
    <scope>NUCLEOTIDE SEQUENCE [LARGE SCALE GENOMIC DNA]</scope>
</reference>
<feature type="transmembrane region" description="Helical" evidence="2">
    <location>
        <begin position="458"/>
        <end position="479"/>
    </location>
</feature>